<gene>
    <name evidence="10" type="ORF">PDLFYP43_01835</name>
</gene>
<dbReference type="PROSITE" id="PS50850">
    <property type="entry name" value="MFS"/>
    <property type="match status" value="1"/>
</dbReference>
<keyword evidence="6 8" id="KW-1133">Transmembrane helix</keyword>
<feature type="transmembrane region" description="Helical" evidence="8">
    <location>
        <begin position="208"/>
        <end position="227"/>
    </location>
</feature>
<evidence type="ECO:0000256" key="3">
    <source>
        <dbReference type="ARBA" id="ARBA00022475"/>
    </source>
</evidence>
<feature type="transmembrane region" description="Helical" evidence="8">
    <location>
        <begin position="98"/>
        <end position="124"/>
    </location>
</feature>
<feature type="transmembrane region" description="Helical" evidence="8">
    <location>
        <begin position="46"/>
        <end position="66"/>
    </location>
</feature>
<dbReference type="InterPro" id="IPR024989">
    <property type="entry name" value="MFS_assoc_dom"/>
</dbReference>
<proteinExistence type="predicted"/>
<keyword evidence="2" id="KW-0813">Transport</keyword>
<evidence type="ECO:0000256" key="7">
    <source>
        <dbReference type="ARBA" id="ARBA00023136"/>
    </source>
</evidence>
<feature type="transmembrane region" description="Helical" evidence="8">
    <location>
        <begin position="12"/>
        <end position="34"/>
    </location>
</feature>
<keyword evidence="7 8" id="KW-0472">Membrane</keyword>
<reference evidence="10" key="1">
    <citation type="submission" date="2019-11" db="EMBL/GenBank/DDBJ databases">
        <authorList>
            <person name="Feng L."/>
        </authorList>
    </citation>
    <scope>NUCLEOTIDE SEQUENCE</scope>
    <source>
        <strain evidence="10">PdifficileLFYP43</strain>
    </source>
</reference>
<evidence type="ECO:0000256" key="6">
    <source>
        <dbReference type="ARBA" id="ARBA00022989"/>
    </source>
</evidence>
<accession>A0A6N2Z468</accession>
<evidence type="ECO:0000259" key="9">
    <source>
        <dbReference type="PROSITE" id="PS50850"/>
    </source>
</evidence>
<dbReference type="Gene3D" id="1.20.1250.20">
    <property type="entry name" value="MFS general substrate transporter like domains"/>
    <property type="match status" value="2"/>
</dbReference>
<protein>
    <submittedName>
        <fullName evidence="10">Galactoside permease</fullName>
    </submittedName>
</protein>
<dbReference type="PANTHER" id="PTHR23522">
    <property type="entry name" value="BLL5896 PROTEIN"/>
    <property type="match status" value="1"/>
</dbReference>
<feature type="transmembrane region" description="Helical" evidence="8">
    <location>
        <begin position="362"/>
        <end position="384"/>
    </location>
</feature>
<keyword evidence="5 8" id="KW-0812">Transmembrane</keyword>
<dbReference type="SUPFAM" id="SSF103473">
    <property type="entry name" value="MFS general substrate transporter"/>
    <property type="match status" value="1"/>
</dbReference>
<feature type="transmembrane region" description="Helical" evidence="8">
    <location>
        <begin position="162"/>
        <end position="182"/>
    </location>
</feature>
<evidence type="ECO:0000256" key="4">
    <source>
        <dbReference type="ARBA" id="ARBA00022519"/>
    </source>
</evidence>
<keyword evidence="4" id="KW-0997">Cell inner membrane</keyword>
<dbReference type="InterPro" id="IPR036259">
    <property type="entry name" value="MFS_trans_sf"/>
</dbReference>
<keyword evidence="3" id="KW-1003">Cell membrane</keyword>
<evidence type="ECO:0000256" key="5">
    <source>
        <dbReference type="ARBA" id="ARBA00022692"/>
    </source>
</evidence>
<dbReference type="GO" id="GO:0022857">
    <property type="term" value="F:transmembrane transporter activity"/>
    <property type="evidence" value="ECO:0007669"/>
    <property type="project" value="InterPro"/>
</dbReference>
<dbReference type="GO" id="GO:0005886">
    <property type="term" value="C:plasma membrane"/>
    <property type="evidence" value="ECO:0007669"/>
    <property type="project" value="UniProtKB-SubCell"/>
</dbReference>
<feature type="domain" description="Major facilitator superfamily (MFS) profile" evidence="9">
    <location>
        <begin position="4"/>
        <end position="386"/>
    </location>
</feature>
<evidence type="ECO:0000256" key="1">
    <source>
        <dbReference type="ARBA" id="ARBA00004429"/>
    </source>
</evidence>
<sequence>MIMINKAIKFKFIIFYFFSYIIFAFASTKFTPFLSKLGYSAFERGIILSSYAITNILFQLLFGVLADKYQTMKKIVLISLSVYGIASVIMFSTESATFIIYLLLVALSGGLLNTCCSLYDTWIIGCGDNINNYLSFIKTFGSIGWAIGSMVASYLILRFSYFGLSVAIGLIVVLLIINILLLPDIEKINKKINVTNKDIIELLKDKKYILLVCILFLLYSMVVANNCTVIDKMIALNATNSQISLKWSLQSLLEIPTYLAGSYLLKKYSSLNLLKLSAIMITVQFLLFALTNDSNIIIILCVFQVFSTPLILITSKRLIFEVSPKKLRSSSQLIALSIFMGGSFLIIPTVAGFLSINIGYNYTLMVLSLFGCLAYCLIVLLNYLQE</sequence>
<feature type="transmembrane region" description="Helical" evidence="8">
    <location>
        <begin position="296"/>
        <end position="313"/>
    </location>
</feature>
<organism evidence="10">
    <name type="scientific">Clostridioides difficile</name>
    <name type="common">Peptoclostridium difficile</name>
    <dbReference type="NCBI Taxonomy" id="1496"/>
    <lineage>
        <taxon>Bacteria</taxon>
        <taxon>Bacillati</taxon>
        <taxon>Bacillota</taxon>
        <taxon>Clostridia</taxon>
        <taxon>Peptostreptococcales</taxon>
        <taxon>Peptostreptococcaceae</taxon>
        <taxon>Clostridioides</taxon>
    </lineage>
</organism>
<dbReference type="InterPro" id="IPR020846">
    <property type="entry name" value="MFS_dom"/>
</dbReference>
<evidence type="ECO:0000256" key="8">
    <source>
        <dbReference type="SAM" id="Phobius"/>
    </source>
</evidence>
<feature type="transmembrane region" description="Helical" evidence="8">
    <location>
        <begin position="272"/>
        <end position="290"/>
    </location>
</feature>
<name>A0A6N2Z468_CLODI</name>
<dbReference type="AlphaFoldDB" id="A0A6N2Z468"/>
<comment type="subcellular location">
    <subcellularLocation>
        <location evidence="1">Cell inner membrane</location>
        <topology evidence="1">Multi-pass membrane protein</topology>
    </subcellularLocation>
</comment>
<evidence type="ECO:0000313" key="10">
    <source>
        <dbReference type="EMBL" id="VYT74034.1"/>
    </source>
</evidence>
<feature type="transmembrane region" description="Helical" evidence="8">
    <location>
        <begin position="333"/>
        <end position="356"/>
    </location>
</feature>
<dbReference type="Pfam" id="PF12832">
    <property type="entry name" value="MFS_1_like"/>
    <property type="match status" value="1"/>
</dbReference>
<feature type="transmembrane region" description="Helical" evidence="8">
    <location>
        <begin position="75"/>
        <end position="92"/>
    </location>
</feature>
<feature type="transmembrane region" description="Helical" evidence="8">
    <location>
        <begin position="136"/>
        <end position="156"/>
    </location>
</feature>
<evidence type="ECO:0000256" key="2">
    <source>
        <dbReference type="ARBA" id="ARBA00022448"/>
    </source>
</evidence>
<dbReference type="EMBL" id="CACRUR010000002">
    <property type="protein sequence ID" value="VYT74034.1"/>
    <property type="molecule type" value="Genomic_DNA"/>
</dbReference>
<dbReference type="PANTHER" id="PTHR23522:SF10">
    <property type="entry name" value="3-PHENYLPROPIONIC ACID TRANSPORTER-RELATED"/>
    <property type="match status" value="1"/>
</dbReference>